<dbReference type="InterPro" id="IPR036097">
    <property type="entry name" value="HisK_dim/P_sf"/>
</dbReference>
<dbReference type="SUPFAM" id="SSF47384">
    <property type="entry name" value="Homodimeric domain of signal transducing histidine kinase"/>
    <property type="match status" value="1"/>
</dbReference>
<dbReference type="InterPro" id="IPR003661">
    <property type="entry name" value="HisK_dim/P_dom"/>
</dbReference>
<proteinExistence type="predicted"/>
<dbReference type="RefSeq" id="WP_013175871.1">
    <property type="nucleotide sequence ID" value="NC_014220.1"/>
</dbReference>
<gene>
    <name evidence="3" type="ordered locus">Slip_1711</name>
</gene>
<reference evidence="4" key="1">
    <citation type="journal article" date="2010" name="Stand. Genomic Sci.">
        <title>Complete genome sequence of Syntrophothermus lipocalidus type strain (TGB-C1T).</title>
        <authorList>
            <consortium name="US DOE Joint Genome Institute (JGI-PGF)"/>
            <person name="Djao O."/>
            <person name="Zhang X."/>
            <person name="Lucas S."/>
            <person name="Lapidus A."/>
            <person name="Glavina Del Rio T."/>
            <person name="Nolan M."/>
            <person name="Tice H."/>
            <person name="Cheng J."/>
            <person name="Han C."/>
            <person name="Tapia R."/>
            <person name="Goodwin L."/>
            <person name="Pitluck S."/>
            <person name="Liolios K."/>
            <person name="Ivanova N."/>
            <person name="Mavromatis K."/>
            <person name="Mikhailova N."/>
            <person name="Ovchinnikova G."/>
            <person name="Pati A."/>
            <person name="Brambilla E."/>
            <person name="Chen A."/>
            <person name="Palaniappan K."/>
            <person name="Land M."/>
            <person name="Hauser L."/>
            <person name="Chang Y."/>
            <person name="Jeffries C."/>
            <person name="Rohde M."/>
            <person name="Sikorski J."/>
            <person name="Spring S."/>
            <person name="Goker M."/>
            <person name="Detter J."/>
            <person name="Woyke T."/>
            <person name="Bristow J."/>
            <person name="Eisen J."/>
            <person name="Markowitz V."/>
            <person name="Hugenholtz P."/>
            <person name="Kyrpides N."/>
            <person name="Klenk H."/>
        </authorList>
    </citation>
    <scope>NUCLEOTIDE SEQUENCE [LARGE SCALE GENOMIC DNA]</scope>
    <source>
        <strain evidence="4">DSM 12680 / TGB-C1</strain>
    </source>
</reference>
<dbReference type="OrthoDB" id="505470at2"/>
<dbReference type="CDD" id="cd00082">
    <property type="entry name" value="HisKA"/>
    <property type="match status" value="1"/>
</dbReference>
<keyword evidence="4" id="KW-1185">Reference proteome</keyword>
<evidence type="ECO:0000256" key="2">
    <source>
        <dbReference type="ARBA" id="ARBA00012438"/>
    </source>
</evidence>
<dbReference type="Proteomes" id="UP000000378">
    <property type="component" value="Chromosome"/>
</dbReference>
<dbReference type="Gene3D" id="1.10.287.130">
    <property type="match status" value="1"/>
</dbReference>
<dbReference type="STRING" id="643648.Slip_1711"/>
<dbReference type="KEGG" id="slp:Slip_1711"/>
<dbReference type="AlphaFoldDB" id="D7CP34"/>
<comment type="catalytic activity">
    <reaction evidence="1">
        <text>ATP + protein L-histidine = ADP + protein N-phospho-L-histidine.</text>
        <dbReference type="EC" id="2.7.13.3"/>
    </reaction>
</comment>
<dbReference type="EMBL" id="CP002048">
    <property type="protein sequence ID" value="ADI02469.1"/>
    <property type="molecule type" value="Genomic_DNA"/>
</dbReference>
<accession>D7CP34</accession>
<sequence>MLDLFRVLDNICIGVLVYGDNLEIRYSNRTSSVLASKLETPGLLYDEIKELARQSRIQSAPKTRFLFFETHNQYLTYAVTAQSLDEGYKEIIVTVADETPAHRLERTLLKAETLTVVGQLAINALTEIRNPLTAALGFCQFITETGDKSLQFVSFISEELATIKHILDEFTRISTTYR</sequence>
<evidence type="ECO:0000313" key="4">
    <source>
        <dbReference type="Proteomes" id="UP000000378"/>
    </source>
</evidence>
<organism evidence="3 4">
    <name type="scientific">Syntrophothermus lipocalidus (strain DSM 12680 / TGB-C1)</name>
    <dbReference type="NCBI Taxonomy" id="643648"/>
    <lineage>
        <taxon>Bacteria</taxon>
        <taxon>Bacillati</taxon>
        <taxon>Bacillota</taxon>
        <taxon>Clostridia</taxon>
        <taxon>Eubacteriales</taxon>
        <taxon>Syntrophomonadaceae</taxon>
        <taxon>Syntrophothermus</taxon>
    </lineage>
</organism>
<dbReference type="EC" id="2.7.13.3" evidence="2"/>
<evidence type="ECO:0000256" key="1">
    <source>
        <dbReference type="ARBA" id="ARBA00000085"/>
    </source>
</evidence>
<dbReference type="GO" id="GO:0000155">
    <property type="term" value="F:phosphorelay sensor kinase activity"/>
    <property type="evidence" value="ECO:0007669"/>
    <property type="project" value="InterPro"/>
</dbReference>
<name>D7CP34_SYNLT</name>
<evidence type="ECO:0000313" key="3">
    <source>
        <dbReference type="EMBL" id="ADI02469.1"/>
    </source>
</evidence>
<reference evidence="3 4" key="2">
    <citation type="journal article" date="2010" name="Stand. Genomic Sci.">
        <title>Complete genome sequence of Syntrophothermus lipocalidus type strain (TGB-C1).</title>
        <authorList>
            <person name="Djao O.D."/>
            <person name="Zhang X."/>
            <person name="Lucas S."/>
            <person name="Lapidus A."/>
            <person name="Del Rio T.G."/>
            <person name="Nolan M."/>
            <person name="Tice H."/>
            <person name="Cheng J.F."/>
            <person name="Han C."/>
            <person name="Tapia R."/>
            <person name="Goodwin L."/>
            <person name="Pitluck S."/>
            <person name="Liolios K."/>
            <person name="Ivanova N."/>
            <person name="Mavromatis K."/>
            <person name="Mikhailova N."/>
            <person name="Ovchinnikova G."/>
            <person name="Pati A."/>
            <person name="Brambilla E."/>
            <person name="Chen A."/>
            <person name="Palaniappan K."/>
            <person name="Land M."/>
            <person name="Hauser L."/>
            <person name="Chang Y.J."/>
            <person name="Jeffries C.D."/>
            <person name="Rohde M."/>
            <person name="Sikorski J."/>
            <person name="Spring S."/>
            <person name="Goker M."/>
            <person name="Detter J.C."/>
            <person name="Woyke T."/>
            <person name="Bristow J."/>
            <person name="Eisen J.A."/>
            <person name="Markowitz V."/>
            <person name="Hugenholtz P."/>
            <person name="Kyrpides N.C."/>
            <person name="Klenk H.P."/>
        </authorList>
    </citation>
    <scope>NUCLEOTIDE SEQUENCE [LARGE SCALE GENOMIC DNA]</scope>
    <source>
        <strain evidence="4">DSM 12680 / TGB-C1</strain>
    </source>
</reference>
<protein>
    <recommendedName>
        <fullName evidence="2">histidine kinase</fullName>
        <ecNumber evidence="2">2.7.13.3</ecNumber>
    </recommendedName>
</protein>
<dbReference type="HOGENOM" id="CLU_1509880_0_0_9"/>